<dbReference type="Proteomes" id="UP000001294">
    <property type="component" value="Unassembled WGS sequence"/>
</dbReference>
<gene>
    <name evidence="1" type="ORF">PMAA_080380</name>
</gene>
<dbReference type="HOGENOM" id="CLU_031053_0_0_1"/>
<dbReference type="OrthoDB" id="5288318at2759"/>
<dbReference type="VEuPathDB" id="FungiDB:PMAA_080380"/>
<dbReference type="AlphaFoldDB" id="B6QET3"/>
<evidence type="ECO:0000313" key="1">
    <source>
        <dbReference type="EMBL" id="EEA24020.1"/>
    </source>
</evidence>
<dbReference type="PhylomeDB" id="B6QET3"/>
<sequence length="443" mass="49908">MVVFVDYERDSYDDVQHRHPGSILHPYTDMGSLPGVKPHDEGLIYNGHDIINGADKDEKLPDSRDDPNLNAFSRCLACYPVVRELARYLDLNTLDALSRTCRQIRANLIPYSRQLVKRTLRCETQYNVILNELLREGVSLSEGVKLANRSINDDAPKNGRLRWGISGLCARDMVGECQRCSKVVCRNCTVKPPRATMARNRLRRLCKTCCAAPIVYHLFPGDKVPSTQLTSLQQSTQAFTFSAFARTPCRCQDTLWLCESCGFTLSKNDSTYRRVWTWRTRYGTYLGTGLGTGIGEGFQGVKCGKGENCLAASAIELEVDCEVDESAITIPHLHNYDSDGPFNGHVESPPLIDGLPLSERSDGHQHDDEPGYLRQEIVGIGGVVKRKVKKRVVVGACVEEYEDERETGKYLQREADGLERSWCGWCWRVVPSRKDWEKEVVPI</sequence>
<dbReference type="EMBL" id="DS995901">
    <property type="protein sequence ID" value="EEA24020.1"/>
    <property type="molecule type" value="Genomic_DNA"/>
</dbReference>
<reference evidence="2" key="1">
    <citation type="journal article" date="2015" name="Genome Announc.">
        <title>Genome sequence of the AIDS-associated pathogen Penicillium marneffei (ATCC18224) and its near taxonomic relative Talaromyces stipitatus (ATCC10500).</title>
        <authorList>
            <person name="Nierman W.C."/>
            <person name="Fedorova-Abrams N.D."/>
            <person name="Andrianopoulos A."/>
        </authorList>
    </citation>
    <scope>NUCLEOTIDE SEQUENCE [LARGE SCALE GENOMIC DNA]</scope>
    <source>
        <strain evidence="2">ATCC 18224 / CBS 334.59 / QM 7333</strain>
    </source>
</reference>
<organism evidence="1 2">
    <name type="scientific">Talaromyces marneffei (strain ATCC 18224 / CBS 334.59 / QM 7333)</name>
    <name type="common">Penicillium marneffei</name>
    <dbReference type="NCBI Taxonomy" id="441960"/>
    <lineage>
        <taxon>Eukaryota</taxon>
        <taxon>Fungi</taxon>
        <taxon>Dikarya</taxon>
        <taxon>Ascomycota</taxon>
        <taxon>Pezizomycotina</taxon>
        <taxon>Eurotiomycetes</taxon>
        <taxon>Eurotiomycetidae</taxon>
        <taxon>Eurotiales</taxon>
        <taxon>Trichocomaceae</taxon>
        <taxon>Talaromyces</taxon>
        <taxon>Talaromyces sect. Talaromyces</taxon>
    </lineage>
</organism>
<name>B6QET3_TALMQ</name>
<evidence type="ECO:0000313" key="2">
    <source>
        <dbReference type="Proteomes" id="UP000001294"/>
    </source>
</evidence>
<accession>B6QET3</accession>
<keyword evidence="2" id="KW-1185">Reference proteome</keyword>
<protein>
    <submittedName>
        <fullName evidence="1">Uncharacterized protein</fullName>
    </submittedName>
</protein>
<dbReference type="STRING" id="441960.B6QET3"/>
<proteinExistence type="predicted"/>